<dbReference type="InterPro" id="IPR050360">
    <property type="entry name" value="MFS_Sugar_Transporters"/>
</dbReference>
<feature type="transmembrane region" description="Helical" evidence="7">
    <location>
        <begin position="389"/>
        <end position="408"/>
    </location>
</feature>
<organism evidence="9 10">
    <name type="scientific">Extremus antarcticus</name>
    <dbReference type="NCBI Taxonomy" id="702011"/>
    <lineage>
        <taxon>Eukaryota</taxon>
        <taxon>Fungi</taxon>
        <taxon>Dikarya</taxon>
        <taxon>Ascomycota</taxon>
        <taxon>Pezizomycotina</taxon>
        <taxon>Dothideomycetes</taxon>
        <taxon>Dothideomycetidae</taxon>
        <taxon>Mycosphaerellales</taxon>
        <taxon>Extremaceae</taxon>
        <taxon>Extremus</taxon>
    </lineage>
</organism>
<feature type="transmembrane region" description="Helical" evidence="7">
    <location>
        <begin position="491"/>
        <end position="509"/>
    </location>
</feature>
<comment type="subcellular location">
    <subcellularLocation>
        <location evidence="1">Membrane</location>
        <topology evidence="1">Multi-pass membrane protein</topology>
    </subcellularLocation>
</comment>
<feature type="compositionally biased region" description="Basic and acidic residues" evidence="6">
    <location>
        <begin position="1"/>
        <end position="12"/>
    </location>
</feature>
<feature type="transmembrane region" description="Helical" evidence="7">
    <location>
        <begin position="143"/>
        <end position="165"/>
    </location>
</feature>
<proteinExistence type="inferred from homology"/>
<comment type="similarity">
    <text evidence="2">Belongs to the major facilitator superfamily. Sugar transporter (TC 2.A.1.1) family.</text>
</comment>
<keyword evidence="4 7" id="KW-1133">Transmembrane helix</keyword>
<dbReference type="Proteomes" id="UP001271007">
    <property type="component" value="Unassembled WGS sequence"/>
</dbReference>
<keyword evidence="5 7" id="KW-0472">Membrane</keyword>
<feature type="transmembrane region" description="Helical" evidence="7">
    <location>
        <begin position="322"/>
        <end position="344"/>
    </location>
</feature>
<dbReference type="Pfam" id="PF00083">
    <property type="entry name" value="Sugar_tr"/>
    <property type="match status" value="1"/>
</dbReference>
<evidence type="ECO:0000256" key="3">
    <source>
        <dbReference type="ARBA" id="ARBA00022692"/>
    </source>
</evidence>
<feature type="transmembrane region" description="Helical" evidence="7">
    <location>
        <begin position="420"/>
        <end position="437"/>
    </location>
</feature>
<dbReference type="InterPro" id="IPR020846">
    <property type="entry name" value="MFS_dom"/>
</dbReference>
<dbReference type="Gene3D" id="1.20.1250.20">
    <property type="entry name" value="MFS general substrate transporter like domains"/>
    <property type="match status" value="1"/>
</dbReference>
<feature type="domain" description="Major facilitator superfamily (MFS) profile" evidence="8">
    <location>
        <begin position="60"/>
        <end position="513"/>
    </location>
</feature>
<dbReference type="PROSITE" id="PS50850">
    <property type="entry name" value="MFS"/>
    <property type="match status" value="1"/>
</dbReference>
<feature type="transmembrane region" description="Helical" evidence="7">
    <location>
        <begin position="118"/>
        <end position="137"/>
    </location>
</feature>
<dbReference type="PANTHER" id="PTHR48022">
    <property type="entry name" value="PLASTIDIC GLUCOSE TRANSPORTER 4"/>
    <property type="match status" value="1"/>
</dbReference>
<evidence type="ECO:0000259" key="8">
    <source>
        <dbReference type="PROSITE" id="PS50850"/>
    </source>
</evidence>
<comment type="caution">
    <text evidence="9">The sequence shown here is derived from an EMBL/GenBank/DDBJ whole genome shotgun (WGS) entry which is preliminary data.</text>
</comment>
<evidence type="ECO:0000313" key="10">
    <source>
        <dbReference type="Proteomes" id="UP001271007"/>
    </source>
</evidence>
<dbReference type="InterPro" id="IPR036259">
    <property type="entry name" value="MFS_trans_sf"/>
</dbReference>
<feature type="compositionally biased region" description="Basic and acidic residues" evidence="6">
    <location>
        <begin position="20"/>
        <end position="38"/>
    </location>
</feature>
<evidence type="ECO:0000256" key="1">
    <source>
        <dbReference type="ARBA" id="ARBA00004141"/>
    </source>
</evidence>
<protein>
    <recommendedName>
        <fullName evidence="8">Major facilitator superfamily (MFS) profile domain-containing protein</fullName>
    </recommendedName>
</protein>
<dbReference type="PANTHER" id="PTHR48022:SF10">
    <property type="entry name" value="MAJOR FACILITATOR SUPERFAMILY (MFS) PROFILE DOMAIN-CONTAINING PROTEIN"/>
    <property type="match status" value="1"/>
</dbReference>
<dbReference type="EMBL" id="JAWDJX010000198">
    <property type="protein sequence ID" value="KAK3045563.1"/>
    <property type="molecule type" value="Genomic_DNA"/>
</dbReference>
<keyword evidence="10" id="KW-1185">Reference proteome</keyword>
<dbReference type="SUPFAM" id="SSF103473">
    <property type="entry name" value="MFS general substrate transporter"/>
    <property type="match status" value="1"/>
</dbReference>
<feature type="transmembrane region" description="Helical" evidence="7">
    <location>
        <begin position="458"/>
        <end position="479"/>
    </location>
</feature>
<evidence type="ECO:0000256" key="7">
    <source>
        <dbReference type="SAM" id="Phobius"/>
    </source>
</evidence>
<evidence type="ECO:0000256" key="5">
    <source>
        <dbReference type="ARBA" id="ARBA00023136"/>
    </source>
</evidence>
<accession>A0AAJ0G6H3</accession>
<evidence type="ECO:0000313" key="9">
    <source>
        <dbReference type="EMBL" id="KAK3045563.1"/>
    </source>
</evidence>
<feature type="transmembrane region" description="Helical" evidence="7">
    <location>
        <begin position="232"/>
        <end position="253"/>
    </location>
</feature>
<dbReference type="GO" id="GO:0005351">
    <property type="term" value="F:carbohydrate:proton symporter activity"/>
    <property type="evidence" value="ECO:0007669"/>
    <property type="project" value="TreeGrafter"/>
</dbReference>
<feature type="transmembrane region" description="Helical" evidence="7">
    <location>
        <begin position="200"/>
        <end position="226"/>
    </location>
</feature>
<reference evidence="9" key="1">
    <citation type="submission" date="2023-04" db="EMBL/GenBank/DDBJ databases">
        <title>Black Yeasts Isolated from many extreme environments.</title>
        <authorList>
            <person name="Coleine C."/>
            <person name="Stajich J.E."/>
            <person name="Selbmann L."/>
        </authorList>
    </citation>
    <scope>NUCLEOTIDE SEQUENCE</scope>
    <source>
        <strain evidence="9">CCFEE 5312</strain>
    </source>
</reference>
<sequence>MSPSDDLGRTDTRQFPTKHFPTEHKEEHFPTDHKEDVRPHDHAIDPGSAMCRTTGRLIALNAVIGIGGFILNFDIGYTGAVLVMEPFNQAFGQRTIAPGETTPTYALSATQQSLGSSIYLIFLAIGAGASGLSSHYFGPRGALQVGCVFVAIGAAGMVGSAGNFVGYMASKCIGAFGLGHVQNMGVIYGVECSPPGKRGLLVCLFTVGATIGNLVATAVCAGSQLIPNDWSWRTPIILQIPTAAAFGFSLLAFPQSPRWLLTKGKTEQAQRSFGYLFSSDPLGEDVRRQVLDTQAAIDEEKELSSSTNWTEIFHRNFVRRTMIALAINCCAALSGSFFIFSYAALFLHSVGVGSPINISVIINSCVVAGGLTGPFWVEYLGRRRSIITGYLGMMTCMLVFAATSTGLGGANNVNAASRDVLIAFLCLWAFTFGGFISSTQFMASSEMHAVRHRSYGQAFASLVANLVAFGSSFWGPYMLNPDYGNMGTNVGYFYFGLESISLVILFLIVPENARLTLEEIDEYFISGRKAWRTSLARNKRIARGEADVKEN</sequence>
<evidence type="ECO:0000256" key="2">
    <source>
        <dbReference type="ARBA" id="ARBA00010992"/>
    </source>
</evidence>
<dbReference type="AlphaFoldDB" id="A0AAJ0G6H3"/>
<dbReference type="InterPro" id="IPR005828">
    <property type="entry name" value="MFS_sugar_transport-like"/>
</dbReference>
<name>A0AAJ0G6H3_9PEZI</name>
<dbReference type="GO" id="GO:0016020">
    <property type="term" value="C:membrane"/>
    <property type="evidence" value="ECO:0007669"/>
    <property type="project" value="UniProtKB-SubCell"/>
</dbReference>
<evidence type="ECO:0000256" key="6">
    <source>
        <dbReference type="SAM" id="MobiDB-lite"/>
    </source>
</evidence>
<keyword evidence="3 7" id="KW-0812">Transmembrane</keyword>
<gene>
    <name evidence="9" type="ORF">LTR09_012860</name>
</gene>
<evidence type="ECO:0000256" key="4">
    <source>
        <dbReference type="ARBA" id="ARBA00022989"/>
    </source>
</evidence>
<feature type="transmembrane region" description="Helical" evidence="7">
    <location>
        <begin position="356"/>
        <end position="377"/>
    </location>
</feature>
<feature type="region of interest" description="Disordered" evidence="6">
    <location>
        <begin position="1"/>
        <end position="38"/>
    </location>
</feature>